<keyword evidence="2" id="KW-1185">Reference proteome</keyword>
<name>A0AAE1SFW7_9SOLA</name>
<dbReference type="EMBL" id="JAVYJV010000006">
    <property type="protein sequence ID" value="KAK4368717.1"/>
    <property type="molecule type" value="Genomic_DNA"/>
</dbReference>
<evidence type="ECO:0000313" key="1">
    <source>
        <dbReference type="EMBL" id="KAK4368717.1"/>
    </source>
</evidence>
<gene>
    <name evidence="1" type="ORF">RND71_012509</name>
</gene>
<organism evidence="1 2">
    <name type="scientific">Anisodus tanguticus</name>
    <dbReference type="NCBI Taxonomy" id="243964"/>
    <lineage>
        <taxon>Eukaryota</taxon>
        <taxon>Viridiplantae</taxon>
        <taxon>Streptophyta</taxon>
        <taxon>Embryophyta</taxon>
        <taxon>Tracheophyta</taxon>
        <taxon>Spermatophyta</taxon>
        <taxon>Magnoliopsida</taxon>
        <taxon>eudicotyledons</taxon>
        <taxon>Gunneridae</taxon>
        <taxon>Pentapetalae</taxon>
        <taxon>asterids</taxon>
        <taxon>lamiids</taxon>
        <taxon>Solanales</taxon>
        <taxon>Solanaceae</taxon>
        <taxon>Solanoideae</taxon>
        <taxon>Hyoscyameae</taxon>
        <taxon>Anisodus</taxon>
    </lineage>
</organism>
<dbReference type="Proteomes" id="UP001291623">
    <property type="component" value="Unassembled WGS sequence"/>
</dbReference>
<protein>
    <submittedName>
        <fullName evidence="1">Uncharacterized protein</fullName>
    </submittedName>
</protein>
<evidence type="ECO:0000313" key="2">
    <source>
        <dbReference type="Proteomes" id="UP001291623"/>
    </source>
</evidence>
<reference evidence="1" key="1">
    <citation type="submission" date="2023-12" db="EMBL/GenBank/DDBJ databases">
        <title>Genome assembly of Anisodus tanguticus.</title>
        <authorList>
            <person name="Wang Y.-J."/>
        </authorList>
    </citation>
    <scope>NUCLEOTIDE SEQUENCE</scope>
    <source>
        <strain evidence="1">KB-2021</strain>
        <tissue evidence="1">Leaf</tissue>
    </source>
</reference>
<accession>A0AAE1SFW7</accession>
<sequence>MEVMAGEIEENKLWKKTLDQGFDFQQSLIGSSSDVPKHVLIVMNALKEFSIEQLEWALKNVSFEIMLQSYNSWHDALAQYSSLGEDMVGHLEREFSRTSNHKRKRISEFLPPTTINSNSSSFDEGKQALKLFRSGNYGDVVVLQRATMRPYCRVDEEVTKTMAFLISDGVAMEEEVAEVDLTIWSERGNRERERRERGEGDERREERETVGWWSVVIFGDSGRW</sequence>
<comment type="caution">
    <text evidence="1">The sequence shown here is derived from an EMBL/GenBank/DDBJ whole genome shotgun (WGS) entry which is preliminary data.</text>
</comment>
<dbReference type="AlphaFoldDB" id="A0AAE1SFW7"/>
<proteinExistence type="predicted"/>